<gene>
    <name evidence="1" type="ORF">METESE_25690</name>
</gene>
<organism evidence="1 2">
    <name type="scientific">Mesoterricola sediminis</name>
    <dbReference type="NCBI Taxonomy" id="2927980"/>
    <lineage>
        <taxon>Bacteria</taxon>
        <taxon>Pseudomonadati</taxon>
        <taxon>Acidobacteriota</taxon>
        <taxon>Holophagae</taxon>
        <taxon>Holophagales</taxon>
        <taxon>Holophagaceae</taxon>
        <taxon>Mesoterricola</taxon>
    </lineage>
</organism>
<proteinExistence type="predicted"/>
<dbReference type="InterPro" id="IPR018680">
    <property type="entry name" value="DUF2164"/>
</dbReference>
<reference evidence="1" key="1">
    <citation type="journal article" date="2023" name="Int. J. Syst. Evol. Microbiol.">
        <title>Mesoterricola silvestris gen. nov., sp. nov., Mesoterricola sediminis sp. nov., Geothrix oryzae sp. nov., Geothrix edaphica sp. nov., Geothrix rubra sp. nov., and Geothrix limicola sp. nov., six novel members of Acidobacteriota isolated from soils.</title>
        <authorList>
            <person name="Itoh H."/>
            <person name="Sugisawa Y."/>
            <person name="Mise K."/>
            <person name="Xu Z."/>
            <person name="Kuniyasu M."/>
            <person name="Ushijima N."/>
            <person name="Kawano K."/>
            <person name="Kobayashi E."/>
            <person name="Shiratori Y."/>
            <person name="Masuda Y."/>
            <person name="Senoo K."/>
        </authorList>
    </citation>
    <scope>NUCLEOTIDE SEQUENCE</scope>
    <source>
        <strain evidence="1">W786</strain>
    </source>
</reference>
<evidence type="ECO:0000313" key="2">
    <source>
        <dbReference type="Proteomes" id="UP001228113"/>
    </source>
</evidence>
<dbReference type="KEGG" id="msea:METESE_25690"/>
<evidence type="ECO:0000313" key="1">
    <source>
        <dbReference type="EMBL" id="BDU77611.1"/>
    </source>
</evidence>
<evidence type="ECO:0008006" key="3">
    <source>
        <dbReference type="Google" id="ProtNLM"/>
    </source>
</evidence>
<dbReference type="EMBL" id="AP027081">
    <property type="protein sequence ID" value="BDU77611.1"/>
    <property type="molecule type" value="Genomic_DNA"/>
</dbReference>
<keyword evidence="2" id="KW-1185">Reference proteome</keyword>
<name>A0AA48H569_9BACT</name>
<dbReference type="Pfam" id="PF09932">
    <property type="entry name" value="DUF2164"/>
    <property type="match status" value="1"/>
</dbReference>
<protein>
    <recommendedName>
        <fullName evidence="3">DUF2164 domain-containing protein</fullName>
    </recommendedName>
</protein>
<accession>A0AA48H569</accession>
<dbReference type="RefSeq" id="WP_243332826.1">
    <property type="nucleotide sequence ID" value="NZ_AP027081.1"/>
</dbReference>
<sequence>MDITLGKDQERELTGSIRRYLEEAFGEEVGDLKAEGFLRFVLHEVGPHVYNRAIADARDHLEAQVADLENVCFAEERSWWAQGRGVTRRPGRG</sequence>
<dbReference type="Proteomes" id="UP001228113">
    <property type="component" value="Chromosome"/>
</dbReference>
<dbReference type="AlphaFoldDB" id="A0AA48H569"/>